<proteinExistence type="predicted"/>
<evidence type="ECO:0000313" key="2">
    <source>
        <dbReference type="Proteomes" id="UP001159427"/>
    </source>
</evidence>
<dbReference type="Proteomes" id="UP001159427">
    <property type="component" value="Unassembled WGS sequence"/>
</dbReference>
<comment type="caution">
    <text evidence="1">The sequence shown here is derived from an EMBL/GenBank/DDBJ whole genome shotgun (WGS) entry which is preliminary data.</text>
</comment>
<accession>A0ABN8QZ70</accession>
<feature type="non-terminal residue" evidence="1">
    <location>
        <position position="493"/>
    </location>
</feature>
<sequence>MPSASSSRDILLEAMEKCKTKDGYVREVVGAPEPMAFLATDRQLKDIELYCCQEDDFSILGIDPTFNLGNFSVTPTTYRCRKIVNVTTGKSPVFLGPMLVHQSKTEQTYRYLASSVKRFNPNTVSLQAFGTDGERALSNAFNEEFPEQDSLLEGAIIDQGECRLSDEYKHLKISPEKWRKMNPTERRAYTKKAKESGPMSQTLSTLSISHTQSGISGIPESILSHQFSKAQRLLRMNKVRHGFGEDDTLLVASDTSAKPHVIRQCKNGKFCCDDDCPAYNHSSLCAHTLAAAEFKGKLVDFVTWHKKTGVQTSVTKMSTYGLDVGSAGKKPHQRRRAKKTKEKENFIVEHVDRLQTPSQNRQPVKMKIVRRNEEHEVLQESLAETDEGHREDINSYSLVFLSDHPRVTTCTGCGIKFARKADGGLFPPPHDVAITHKEHRPWKDRNTRILRVGKEQAVYFHVNISCVQKGNSISSATFDGAQLDIHPIVKQRL</sequence>
<evidence type="ECO:0000313" key="1">
    <source>
        <dbReference type="EMBL" id="CAH3170435.1"/>
    </source>
</evidence>
<keyword evidence="2" id="KW-1185">Reference proteome</keyword>
<name>A0ABN8QZ70_9CNID</name>
<protein>
    <submittedName>
        <fullName evidence="1">Uncharacterized protein</fullName>
    </submittedName>
</protein>
<reference evidence="1 2" key="1">
    <citation type="submission" date="2022-05" db="EMBL/GenBank/DDBJ databases">
        <authorList>
            <consortium name="Genoscope - CEA"/>
            <person name="William W."/>
        </authorList>
    </citation>
    <scope>NUCLEOTIDE SEQUENCE [LARGE SCALE GENOMIC DNA]</scope>
</reference>
<organism evidence="1 2">
    <name type="scientific">Porites evermanni</name>
    <dbReference type="NCBI Taxonomy" id="104178"/>
    <lineage>
        <taxon>Eukaryota</taxon>
        <taxon>Metazoa</taxon>
        <taxon>Cnidaria</taxon>
        <taxon>Anthozoa</taxon>
        <taxon>Hexacorallia</taxon>
        <taxon>Scleractinia</taxon>
        <taxon>Fungiina</taxon>
        <taxon>Poritidae</taxon>
        <taxon>Porites</taxon>
    </lineage>
</organism>
<gene>
    <name evidence="1" type="ORF">PEVE_00007278</name>
</gene>
<dbReference type="EMBL" id="CALNXI010001485">
    <property type="protein sequence ID" value="CAH3170435.1"/>
    <property type="molecule type" value="Genomic_DNA"/>
</dbReference>